<dbReference type="GO" id="GO:0000209">
    <property type="term" value="P:protein polyubiquitination"/>
    <property type="evidence" value="ECO:0007669"/>
    <property type="project" value="InterPro"/>
</dbReference>
<dbReference type="Pfam" id="PF00097">
    <property type="entry name" value="zf-C3HC4"/>
    <property type="match status" value="1"/>
</dbReference>
<evidence type="ECO:0000256" key="2">
    <source>
        <dbReference type="ARBA" id="ARBA00012483"/>
    </source>
</evidence>
<feature type="zinc finger region" description="C3H1-type" evidence="9">
    <location>
        <begin position="84"/>
        <end position="111"/>
    </location>
</feature>
<dbReference type="EC" id="2.3.2.27" evidence="2"/>
<protein>
    <recommendedName>
        <fullName evidence="2">RING-type E3 ubiquitin transferase</fullName>
        <ecNumber evidence="2">2.3.2.27</ecNumber>
    </recommendedName>
</protein>
<keyword evidence="4 9" id="KW-0479">Metal-binding</keyword>
<evidence type="ECO:0000256" key="6">
    <source>
        <dbReference type="ARBA" id="ARBA00022771"/>
    </source>
</evidence>
<evidence type="ECO:0000313" key="14">
    <source>
        <dbReference type="Proteomes" id="UP001177744"/>
    </source>
</evidence>
<evidence type="ECO:0000256" key="3">
    <source>
        <dbReference type="ARBA" id="ARBA00022679"/>
    </source>
</evidence>
<feature type="zinc finger region" description="C3H1-type" evidence="9">
    <location>
        <begin position="312"/>
        <end position="339"/>
    </location>
</feature>
<feature type="region of interest" description="Disordered" evidence="10">
    <location>
        <begin position="109"/>
        <end position="134"/>
    </location>
</feature>
<sequence>MEEAAAPSEPHEAAGDATDAPEAEEAAAGPSYRTHPVFRRLEPGGPPPIGTSRLRLAYASVGGARPREGPGPSWLQSQRRPGPWANQVVCRYFRHGMCKEGENCRYSHALPDPEEAGEDRGSSSPPPQAPEEELGPGAFAAAHYEPEDQPQEVAWAPPPASWGALPGICWVTDRGSLEAETDDSALGAVGGAGASGWEAGAEGWEAGAEGWEAGASGWEAGASGWAAGASGWEAGAEGGAAGARGWEAGAEGGEAGASGWAAGAEGWAAGAHGWANATEFVPGQPYWGREVFPAPEVPQQNFEMEREPDAAGSGRRLCRDAATGQCFRGESCAYLHGELCELCGRQALHPADAAQRADHLRACMERHQQDMELSFAVQRSADKVCGICMEVVYDKANEGDRRFGILSNCNHTYCLRCIRTWRTAREFRSRVIKSCPQCRVSSRLVIPSEFWVEEPAAKQELIRQYKEAMRTKTCREPVGTWFVGKEGEAPGKEIAT</sequence>
<evidence type="ECO:0000256" key="9">
    <source>
        <dbReference type="PROSITE-ProRule" id="PRU00723"/>
    </source>
</evidence>
<dbReference type="Pfam" id="PF14608">
    <property type="entry name" value="zf-CCCH_2"/>
    <property type="match status" value="1"/>
</dbReference>
<dbReference type="SUPFAM" id="SSF57850">
    <property type="entry name" value="RING/U-box"/>
    <property type="match status" value="1"/>
</dbReference>
<dbReference type="SUPFAM" id="SSF90229">
    <property type="entry name" value="CCCH zinc finger"/>
    <property type="match status" value="1"/>
</dbReference>
<dbReference type="PROSITE" id="PS50089">
    <property type="entry name" value="ZF_RING_2"/>
    <property type="match status" value="1"/>
</dbReference>
<dbReference type="PROSITE" id="PS50103">
    <property type="entry name" value="ZF_C3H1"/>
    <property type="match status" value="2"/>
</dbReference>
<feature type="region of interest" description="Disordered" evidence="10">
    <location>
        <begin position="221"/>
        <end position="258"/>
    </location>
</feature>
<evidence type="ECO:0000256" key="4">
    <source>
        <dbReference type="ARBA" id="ARBA00022723"/>
    </source>
</evidence>
<feature type="region of interest" description="Disordered" evidence="10">
    <location>
        <begin position="1"/>
        <end position="80"/>
    </location>
</feature>
<keyword evidence="7" id="KW-0833">Ubl conjugation pathway</keyword>
<feature type="domain" description="C3H1-type" evidence="12">
    <location>
        <begin position="312"/>
        <end position="339"/>
    </location>
</feature>
<evidence type="ECO:0000259" key="12">
    <source>
        <dbReference type="PROSITE" id="PS50103"/>
    </source>
</evidence>
<dbReference type="InterPro" id="IPR032297">
    <property type="entry name" value="Torus"/>
</dbReference>
<feature type="domain" description="RING-type" evidence="11">
    <location>
        <begin position="385"/>
        <end position="439"/>
    </location>
</feature>
<dbReference type="InterPro" id="IPR036855">
    <property type="entry name" value="Znf_CCCH_sf"/>
</dbReference>
<dbReference type="SMART" id="SM00356">
    <property type="entry name" value="ZnF_C3H1"/>
    <property type="match status" value="2"/>
</dbReference>
<evidence type="ECO:0000313" key="13">
    <source>
        <dbReference type="EMBL" id="KAK1327881.1"/>
    </source>
</evidence>
<dbReference type="InterPro" id="IPR045072">
    <property type="entry name" value="MKRN-like"/>
</dbReference>
<dbReference type="GO" id="GO:0008270">
    <property type="term" value="F:zinc ion binding"/>
    <property type="evidence" value="ECO:0007669"/>
    <property type="project" value="UniProtKB-KW"/>
</dbReference>
<dbReference type="InterPro" id="IPR000571">
    <property type="entry name" value="Znf_CCCH"/>
</dbReference>
<dbReference type="FunFam" id="3.30.40.10:FF:000117">
    <property type="entry name" value="Probable E3 ubiquitin-protein ligase makorin-1"/>
    <property type="match status" value="1"/>
</dbReference>
<accession>A0AA40HAW1</accession>
<comment type="catalytic activity">
    <reaction evidence="1">
        <text>S-ubiquitinyl-[E2 ubiquitin-conjugating enzyme]-L-cysteine + [acceptor protein]-L-lysine = [E2 ubiquitin-conjugating enzyme]-L-cysteine + N(6)-ubiquitinyl-[acceptor protein]-L-lysine.</text>
        <dbReference type="EC" id="2.3.2.27"/>
    </reaction>
</comment>
<dbReference type="Gene3D" id="3.30.40.10">
    <property type="entry name" value="Zinc/RING finger domain, C3HC4 (zinc finger)"/>
    <property type="match status" value="1"/>
</dbReference>
<dbReference type="Gene3D" id="4.10.1000.10">
    <property type="entry name" value="Zinc finger, CCCH-type"/>
    <property type="match status" value="1"/>
</dbReference>
<reference evidence="13" key="1">
    <citation type="submission" date="2023-06" db="EMBL/GenBank/DDBJ databases">
        <title>Reference genome for the Northern bat (Eptesicus nilssonii), a most northern bat species.</title>
        <authorList>
            <person name="Laine V.N."/>
            <person name="Pulliainen A.T."/>
            <person name="Lilley T.M."/>
        </authorList>
    </citation>
    <scope>NUCLEOTIDE SEQUENCE</scope>
    <source>
        <strain evidence="13">BLF_Eptnil</strain>
        <tissue evidence="13">Kidney</tissue>
    </source>
</reference>
<evidence type="ECO:0000259" key="11">
    <source>
        <dbReference type="PROSITE" id="PS50089"/>
    </source>
</evidence>
<name>A0AA40HAW1_CNENI</name>
<keyword evidence="8 9" id="KW-0862">Zinc</keyword>
<dbReference type="InterPro" id="IPR018957">
    <property type="entry name" value="Znf_C3HC4_RING-type"/>
</dbReference>
<dbReference type="PROSITE" id="PS00518">
    <property type="entry name" value="ZF_RING_1"/>
    <property type="match status" value="1"/>
</dbReference>
<proteinExistence type="predicted"/>
<dbReference type="InterPro" id="IPR017907">
    <property type="entry name" value="Znf_RING_CS"/>
</dbReference>
<feature type="domain" description="C3H1-type" evidence="12">
    <location>
        <begin position="84"/>
        <end position="111"/>
    </location>
</feature>
<dbReference type="Pfam" id="PF16131">
    <property type="entry name" value="Torus"/>
    <property type="match status" value="1"/>
</dbReference>
<gene>
    <name evidence="13" type="ORF">QTO34_012790</name>
</gene>
<keyword evidence="6 9" id="KW-0863">Zinc-finger</keyword>
<dbReference type="GO" id="GO:0061630">
    <property type="term" value="F:ubiquitin protein ligase activity"/>
    <property type="evidence" value="ECO:0007669"/>
    <property type="project" value="UniProtKB-EC"/>
</dbReference>
<evidence type="ECO:0000256" key="1">
    <source>
        <dbReference type="ARBA" id="ARBA00000900"/>
    </source>
</evidence>
<evidence type="ECO:0000256" key="7">
    <source>
        <dbReference type="ARBA" id="ARBA00022786"/>
    </source>
</evidence>
<organism evidence="13 14">
    <name type="scientific">Cnephaeus nilssonii</name>
    <name type="common">Northern bat</name>
    <name type="synonym">Eptesicus nilssonii</name>
    <dbReference type="NCBI Taxonomy" id="3371016"/>
    <lineage>
        <taxon>Eukaryota</taxon>
        <taxon>Metazoa</taxon>
        <taxon>Chordata</taxon>
        <taxon>Craniata</taxon>
        <taxon>Vertebrata</taxon>
        <taxon>Euteleostomi</taxon>
        <taxon>Mammalia</taxon>
        <taxon>Eutheria</taxon>
        <taxon>Laurasiatheria</taxon>
        <taxon>Chiroptera</taxon>
        <taxon>Yangochiroptera</taxon>
        <taxon>Vespertilionidae</taxon>
        <taxon>Cnephaeus</taxon>
    </lineage>
</organism>
<dbReference type="InterPro" id="IPR013083">
    <property type="entry name" value="Znf_RING/FYVE/PHD"/>
</dbReference>
<keyword evidence="3" id="KW-0808">Transferase</keyword>
<dbReference type="EMBL" id="JAULJE010000025">
    <property type="protein sequence ID" value="KAK1327881.1"/>
    <property type="molecule type" value="Genomic_DNA"/>
</dbReference>
<feature type="compositionally biased region" description="Low complexity" evidence="10">
    <location>
        <begin position="221"/>
        <end position="235"/>
    </location>
</feature>
<evidence type="ECO:0000256" key="5">
    <source>
        <dbReference type="ARBA" id="ARBA00022737"/>
    </source>
</evidence>
<dbReference type="PANTHER" id="PTHR11224:SF38">
    <property type="entry name" value="E3 UBIQUITIN-PROTEIN LIGASE MAKORIN-3-RELATED"/>
    <property type="match status" value="1"/>
</dbReference>
<dbReference type="PANTHER" id="PTHR11224">
    <property type="entry name" value="MAKORIN-RELATED"/>
    <property type="match status" value="1"/>
</dbReference>
<keyword evidence="5" id="KW-0677">Repeat</keyword>
<evidence type="ECO:0000256" key="8">
    <source>
        <dbReference type="ARBA" id="ARBA00022833"/>
    </source>
</evidence>
<dbReference type="SMART" id="SM00184">
    <property type="entry name" value="RING"/>
    <property type="match status" value="1"/>
</dbReference>
<keyword evidence="14" id="KW-1185">Reference proteome</keyword>
<comment type="caution">
    <text evidence="13">The sequence shown here is derived from an EMBL/GenBank/DDBJ whole genome shotgun (WGS) entry which is preliminary data.</text>
</comment>
<dbReference type="AlphaFoldDB" id="A0AA40HAW1"/>
<dbReference type="Proteomes" id="UP001177744">
    <property type="component" value="Unassembled WGS sequence"/>
</dbReference>
<evidence type="ECO:0000256" key="10">
    <source>
        <dbReference type="SAM" id="MobiDB-lite"/>
    </source>
</evidence>
<dbReference type="InterPro" id="IPR001841">
    <property type="entry name" value="Znf_RING"/>
</dbReference>